<feature type="transmembrane region" description="Helical" evidence="1">
    <location>
        <begin position="162"/>
        <end position="183"/>
    </location>
</feature>
<reference evidence="3 4" key="1">
    <citation type="submission" date="2016-10" db="EMBL/GenBank/DDBJ databases">
        <authorList>
            <person name="de Groot N.N."/>
        </authorList>
    </citation>
    <scope>NUCLEOTIDE SEQUENCE [LARGE SCALE GENOMIC DNA]</scope>
    <source>
        <strain evidence="3 4">CGMCC 1.9113</strain>
    </source>
</reference>
<dbReference type="PANTHER" id="PTHR22911">
    <property type="entry name" value="ACYL-MALONYL CONDENSING ENZYME-RELATED"/>
    <property type="match status" value="1"/>
</dbReference>
<feature type="transmembrane region" description="Helical" evidence="1">
    <location>
        <begin position="275"/>
        <end position="293"/>
    </location>
</feature>
<feature type="transmembrane region" description="Helical" evidence="1">
    <location>
        <begin position="20"/>
        <end position="39"/>
    </location>
</feature>
<gene>
    <name evidence="3" type="ORF">SAMN04488241_103150</name>
</gene>
<dbReference type="Proteomes" id="UP000199586">
    <property type="component" value="Unassembled WGS sequence"/>
</dbReference>
<feature type="transmembrane region" description="Helical" evidence="1">
    <location>
        <begin position="225"/>
        <end position="243"/>
    </location>
</feature>
<dbReference type="SUPFAM" id="SSF103481">
    <property type="entry name" value="Multidrug resistance efflux transporter EmrE"/>
    <property type="match status" value="2"/>
</dbReference>
<feature type="transmembrane region" description="Helical" evidence="1">
    <location>
        <begin position="250"/>
        <end position="269"/>
    </location>
</feature>
<proteinExistence type="predicted"/>
<dbReference type="STRING" id="634430.SAMN04488241_103150"/>
<feature type="transmembrane region" description="Helical" evidence="1">
    <location>
        <begin position="195"/>
        <end position="213"/>
    </location>
</feature>
<dbReference type="PANTHER" id="PTHR22911:SF76">
    <property type="entry name" value="EAMA DOMAIN-CONTAINING PROTEIN"/>
    <property type="match status" value="1"/>
</dbReference>
<evidence type="ECO:0000259" key="2">
    <source>
        <dbReference type="Pfam" id="PF00892"/>
    </source>
</evidence>
<evidence type="ECO:0000313" key="3">
    <source>
        <dbReference type="EMBL" id="SFP55983.1"/>
    </source>
</evidence>
<accession>A0A1I5RBU2</accession>
<organism evidence="3 4">
    <name type="scientific">Sphingomonas rubra</name>
    <dbReference type="NCBI Taxonomy" id="634430"/>
    <lineage>
        <taxon>Bacteria</taxon>
        <taxon>Pseudomonadati</taxon>
        <taxon>Pseudomonadota</taxon>
        <taxon>Alphaproteobacteria</taxon>
        <taxon>Sphingomonadales</taxon>
        <taxon>Sphingomonadaceae</taxon>
        <taxon>Sphingomonas</taxon>
    </lineage>
</organism>
<feature type="domain" description="EamA" evidence="2">
    <location>
        <begin position="163"/>
        <end position="293"/>
    </location>
</feature>
<feature type="transmembrane region" description="Helical" evidence="1">
    <location>
        <begin position="51"/>
        <end position="70"/>
    </location>
</feature>
<dbReference type="AlphaFoldDB" id="A0A1I5RBU2"/>
<dbReference type="InterPro" id="IPR037185">
    <property type="entry name" value="EmrE-like"/>
</dbReference>
<dbReference type="EMBL" id="FOXP01000003">
    <property type="protein sequence ID" value="SFP55983.1"/>
    <property type="molecule type" value="Genomic_DNA"/>
</dbReference>
<keyword evidence="1" id="KW-0812">Transmembrane</keyword>
<sequence length="310" mass="32245">MQPAASPRKTPSPPSERTGVAFAALIVANVALAFGPLFVRLADTGPVAAGFWRITLAAPMLCALALAAGARPARLSTGLWATLAFAGIAFAVDLGSWHLGILRTTLANATLFGNCATLIFPIYGFLVARAWPTRTQGGALLLAALGAGLLMGRSYQLDPRHLVGDLLCLAAGILYTVYFIAMARARAVMAPLSSLALSSVASILPLLAFAWMLGERIVPTNWTPLIGVALVAQVLGQGCMIYALGKLTPLVIGIALLIQPVVAGAIGWIMYDERLGAPDLVGVAMVAVALVLVRRNPTVAPAAPRPHLDT</sequence>
<name>A0A1I5RBU2_9SPHN</name>
<dbReference type="GO" id="GO:0016020">
    <property type="term" value="C:membrane"/>
    <property type="evidence" value="ECO:0007669"/>
    <property type="project" value="InterPro"/>
</dbReference>
<evidence type="ECO:0000313" key="4">
    <source>
        <dbReference type="Proteomes" id="UP000199586"/>
    </source>
</evidence>
<evidence type="ECO:0000256" key="1">
    <source>
        <dbReference type="SAM" id="Phobius"/>
    </source>
</evidence>
<feature type="transmembrane region" description="Helical" evidence="1">
    <location>
        <begin position="77"/>
        <end position="99"/>
    </location>
</feature>
<keyword evidence="1" id="KW-1133">Transmembrane helix</keyword>
<feature type="transmembrane region" description="Helical" evidence="1">
    <location>
        <begin position="105"/>
        <end position="126"/>
    </location>
</feature>
<keyword evidence="4" id="KW-1185">Reference proteome</keyword>
<protein>
    <submittedName>
        <fullName evidence="3">Threonine/homoserine efflux transporter RhtA</fullName>
    </submittedName>
</protein>
<dbReference type="Pfam" id="PF00892">
    <property type="entry name" value="EamA"/>
    <property type="match status" value="1"/>
</dbReference>
<dbReference type="InterPro" id="IPR000620">
    <property type="entry name" value="EamA_dom"/>
</dbReference>
<dbReference type="RefSeq" id="WP_093332153.1">
    <property type="nucleotide sequence ID" value="NZ_FOXP01000003.1"/>
</dbReference>
<keyword evidence="1" id="KW-0472">Membrane</keyword>
<dbReference type="OrthoDB" id="8770617at2"/>